<dbReference type="PANTHER" id="PTHR31238">
    <property type="entry name" value="GERMIN-LIKE PROTEIN SUBFAMILY 3 MEMBER 3"/>
    <property type="match status" value="1"/>
</dbReference>
<keyword evidence="4 14" id="KW-0964">Secreted</keyword>
<dbReference type="GO" id="GO:2000280">
    <property type="term" value="P:regulation of root development"/>
    <property type="evidence" value="ECO:0007669"/>
    <property type="project" value="UniProtKB-ARBA"/>
</dbReference>
<dbReference type="InterPro" id="IPR014710">
    <property type="entry name" value="RmlC-like_jellyroll"/>
</dbReference>
<evidence type="ECO:0000256" key="6">
    <source>
        <dbReference type="ARBA" id="ARBA00022729"/>
    </source>
</evidence>
<comment type="function">
    <text evidence="10">May interact with bacterial adhesins thereby protecting the reproductive tissues from microbial attack. Has no oxalate oxidase activity.</text>
</comment>
<feature type="domain" description="Cupin type-1" evidence="15">
    <location>
        <begin position="15"/>
        <end position="166"/>
    </location>
</feature>
<dbReference type="CDD" id="cd02241">
    <property type="entry name" value="cupin_OxOx"/>
    <property type="match status" value="1"/>
</dbReference>
<sequence>MNGFPCKHNVSADDFFFDELSQPRLTNNTFGATATLVTVQNITGLNTLGVSIARIDFAPRGLNPPHFHPRATEIVFVLKGILEVSFITTDNKLYSKSIKAGEVFVFPKGLIHFQKNNGNVPAAAIAAFNSQFPTPQRVPNALFASSPSVPNHVLAKAFQIGTKEVKKMKSRLAPNK</sequence>
<name>A0AAU9MTU9_9ASTR</name>
<evidence type="ECO:0000313" key="16">
    <source>
        <dbReference type="EMBL" id="CAH1429197.1"/>
    </source>
</evidence>
<evidence type="ECO:0000256" key="13">
    <source>
        <dbReference type="PIRSR" id="PIRSR601929-2"/>
    </source>
</evidence>
<comment type="caution">
    <text evidence="16">The sequence shown here is derived from an EMBL/GenBank/DDBJ whole genome shotgun (WGS) entry which is preliminary data.</text>
</comment>
<keyword evidence="3 14" id="KW-0052">Apoplast</keyword>
<dbReference type="GO" id="GO:0030145">
    <property type="term" value="F:manganese ion binding"/>
    <property type="evidence" value="ECO:0007669"/>
    <property type="project" value="UniProtKB-UniRule"/>
</dbReference>
<keyword evidence="6" id="KW-0732">Signal</keyword>
<feature type="binding site" evidence="12">
    <location>
        <position position="68"/>
    </location>
    <ligand>
        <name>oxalate</name>
        <dbReference type="ChEBI" id="CHEBI:30623"/>
    </ligand>
</feature>
<dbReference type="SUPFAM" id="SSF51182">
    <property type="entry name" value="RmlC-like cupins"/>
    <property type="match status" value="1"/>
</dbReference>
<dbReference type="GO" id="GO:0048046">
    <property type="term" value="C:apoplast"/>
    <property type="evidence" value="ECO:0007669"/>
    <property type="project" value="UniProtKB-SubCell"/>
</dbReference>
<dbReference type="SMART" id="SM00835">
    <property type="entry name" value="Cupin_1"/>
    <property type="match status" value="1"/>
</dbReference>
<evidence type="ECO:0000256" key="11">
    <source>
        <dbReference type="ARBA" id="ARBA00064720"/>
    </source>
</evidence>
<evidence type="ECO:0000256" key="1">
    <source>
        <dbReference type="ARBA" id="ARBA00004271"/>
    </source>
</evidence>
<comment type="similarity">
    <text evidence="2 14">Belongs to the germin family.</text>
</comment>
<dbReference type="Gene3D" id="2.60.120.10">
    <property type="entry name" value="Jelly Rolls"/>
    <property type="match status" value="1"/>
</dbReference>
<comment type="subunit">
    <text evidence="11">Monomer. In the absence of manganese, it forms tetrameric and pentameric forms which show superoxide dismutase activity.</text>
</comment>
<evidence type="ECO:0000256" key="14">
    <source>
        <dbReference type="RuleBase" id="RU366015"/>
    </source>
</evidence>
<dbReference type="GO" id="GO:0004784">
    <property type="term" value="F:superoxide dismutase activity"/>
    <property type="evidence" value="ECO:0007669"/>
    <property type="project" value="UniProtKB-EC"/>
</dbReference>
<dbReference type="Pfam" id="PF00190">
    <property type="entry name" value="Cupin_1"/>
    <property type="match status" value="1"/>
</dbReference>
<feature type="binding site" evidence="13">
    <location>
        <position position="66"/>
    </location>
    <ligand>
        <name>Mn(2+)</name>
        <dbReference type="ChEBI" id="CHEBI:29035"/>
    </ligand>
</feature>
<feature type="binding site" evidence="12">
    <location>
        <position position="63"/>
    </location>
    <ligand>
        <name>oxalate</name>
        <dbReference type="ChEBI" id="CHEBI:30623"/>
    </ligand>
</feature>
<comment type="subcellular location">
    <subcellularLocation>
        <location evidence="1 14">Secreted</location>
        <location evidence="1 14">Extracellular space</location>
        <location evidence="1 14">Apoplast</location>
    </subcellularLocation>
</comment>
<dbReference type="FunFam" id="2.60.120.10:FF:000025">
    <property type="entry name" value="germin-like protein subfamily 2 member 1"/>
    <property type="match status" value="1"/>
</dbReference>
<keyword evidence="8 12" id="KW-0464">Manganese</keyword>
<reference evidence="16 17" key="1">
    <citation type="submission" date="2022-01" db="EMBL/GenBank/DDBJ databases">
        <authorList>
            <person name="Xiong W."/>
            <person name="Schranz E."/>
        </authorList>
    </citation>
    <scope>NUCLEOTIDE SEQUENCE [LARGE SCALE GENOMIC DNA]</scope>
</reference>
<dbReference type="InterPro" id="IPR011051">
    <property type="entry name" value="RmlC_Cupin_sf"/>
</dbReference>
<dbReference type="InterPro" id="IPR019780">
    <property type="entry name" value="Germin_Mn-BS"/>
</dbReference>
<evidence type="ECO:0000256" key="8">
    <source>
        <dbReference type="ARBA" id="ARBA00023211"/>
    </source>
</evidence>
<dbReference type="InterPro" id="IPR006045">
    <property type="entry name" value="Cupin_1"/>
</dbReference>
<evidence type="ECO:0000256" key="9">
    <source>
        <dbReference type="ARBA" id="ARBA00049204"/>
    </source>
</evidence>
<feature type="binding site" evidence="13">
    <location>
        <position position="73"/>
    </location>
    <ligand>
        <name>Mn(2+)</name>
        <dbReference type="ChEBI" id="CHEBI:29035"/>
    </ligand>
</feature>
<organism evidence="16 17">
    <name type="scientific">Lactuca virosa</name>
    <dbReference type="NCBI Taxonomy" id="75947"/>
    <lineage>
        <taxon>Eukaryota</taxon>
        <taxon>Viridiplantae</taxon>
        <taxon>Streptophyta</taxon>
        <taxon>Embryophyta</taxon>
        <taxon>Tracheophyta</taxon>
        <taxon>Spermatophyta</taxon>
        <taxon>Magnoliopsida</taxon>
        <taxon>eudicotyledons</taxon>
        <taxon>Gunneridae</taxon>
        <taxon>Pentapetalae</taxon>
        <taxon>asterids</taxon>
        <taxon>campanulids</taxon>
        <taxon>Asterales</taxon>
        <taxon>Asteraceae</taxon>
        <taxon>Cichorioideae</taxon>
        <taxon>Cichorieae</taxon>
        <taxon>Lactucinae</taxon>
        <taxon>Lactuca</taxon>
    </lineage>
</organism>
<proteinExistence type="inferred from homology"/>
<keyword evidence="7" id="KW-1015">Disulfide bond</keyword>
<feature type="binding site" evidence="13">
    <location>
        <position position="112"/>
    </location>
    <ligand>
        <name>Mn(2+)</name>
        <dbReference type="ChEBI" id="CHEBI:29035"/>
    </ligand>
</feature>
<evidence type="ECO:0000256" key="5">
    <source>
        <dbReference type="ARBA" id="ARBA00022723"/>
    </source>
</evidence>
<evidence type="ECO:0000256" key="12">
    <source>
        <dbReference type="PIRSR" id="PIRSR601929-1"/>
    </source>
</evidence>
<dbReference type="EMBL" id="CAKMRJ010002556">
    <property type="protein sequence ID" value="CAH1429197.1"/>
    <property type="molecule type" value="Genomic_DNA"/>
</dbReference>
<feature type="binding site" evidence="12">
    <location>
        <position position="73"/>
    </location>
    <ligand>
        <name>oxalate</name>
        <dbReference type="ChEBI" id="CHEBI:30623"/>
    </ligand>
</feature>
<dbReference type="GO" id="GO:0009506">
    <property type="term" value="C:plasmodesma"/>
    <property type="evidence" value="ECO:0007669"/>
    <property type="project" value="UniProtKB-ARBA"/>
</dbReference>
<dbReference type="PROSITE" id="PS00725">
    <property type="entry name" value="GERMIN"/>
    <property type="match status" value="1"/>
</dbReference>
<protein>
    <recommendedName>
        <fullName evidence="14">Germin-like protein</fullName>
    </recommendedName>
</protein>
<evidence type="ECO:0000256" key="10">
    <source>
        <dbReference type="ARBA" id="ARBA00058969"/>
    </source>
</evidence>
<comment type="catalytic activity">
    <reaction evidence="9">
        <text>2 superoxide + 2 H(+) = H2O2 + O2</text>
        <dbReference type="Rhea" id="RHEA:20696"/>
        <dbReference type="ChEBI" id="CHEBI:15378"/>
        <dbReference type="ChEBI" id="CHEBI:15379"/>
        <dbReference type="ChEBI" id="CHEBI:16240"/>
        <dbReference type="ChEBI" id="CHEBI:18421"/>
        <dbReference type="EC" id="1.15.1.1"/>
    </reaction>
</comment>
<evidence type="ECO:0000256" key="4">
    <source>
        <dbReference type="ARBA" id="ARBA00022525"/>
    </source>
</evidence>
<gene>
    <name evidence="16" type="ORF">LVIROSA_LOCUS16070</name>
</gene>
<dbReference type="PRINTS" id="PR00325">
    <property type="entry name" value="GERMIN"/>
</dbReference>
<keyword evidence="17" id="KW-1185">Reference proteome</keyword>
<evidence type="ECO:0000259" key="15">
    <source>
        <dbReference type="SMART" id="SM00835"/>
    </source>
</evidence>
<feature type="binding site" evidence="13">
    <location>
        <position position="68"/>
    </location>
    <ligand>
        <name>Mn(2+)</name>
        <dbReference type="ChEBI" id="CHEBI:29035"/>
    </ligand>
</feature>
<dbReference type="GO" id="GO:0010497">
    <property type="term" value="P:plasmodesmata-mediated intercellular transport"/>
    <property type="evidence" value="ECO:0007669"/>
    <property type="project" value="UniProtKB-ARBA"/>
</dbReference>
<dbReference type="Proteomes" id="UP001157418">
    <property type="component" value="Unassembled WGS sequence"/>
</dbReference>
<dbReference type="AlphaFoldDB" id="A0AAU9MTU9"/>
<evidence type="ECO:0000256" key="3">
    <source>
        <dbReference type="ARBA" id="ARBA00022523"/>
    </source>
</evidence>
<keyword evidence="5 12" id="KW-0479">Metal-binding</keyword>
<evidence type="ECO:0000256" key="2">
    <source>
        <dbReference type="ARBA" id="ARBA00007456"/>
    </source>
</evidence>
<evidence type="ECO:0000256" key="7">
    <source>
        <dbReference type="ARBA" id="ARBA00023157"/>
    </source>
</evidence>
<dbReference type="InterPro" id="IPR001929">
    <property type="entry name" value="Germin"/>
</dbReference>
<evidence type="ECO:0000313" key="17">
    <source>
        <dbReference type="Proteomes" id="UP001157418"/>
    </source>
</evidence>
<accession>A0AAU9MTU9</accession>